<evidence type="ECO:0000313" key="1">
    <source>
        <dbReference type="EMBL" id="PSL00395.1"/>
    </source>
</evidence>
<dbReference type="SUPFAM" id="SSF52540">
    <property type="entry name" value="P-loop containing nucleoside triphosphate hydrolases"/>
    <property type="match status" value="1"/>
</dbReference>
<proteinExistence type="predicted"/>
<protein>
    <recommendedName>
        <fullName evidence="3">Sulfotransferase family protein</fullName>
    </recommendedName>
</protein>
<dbReference type="AlphaFoldDB" id="A0A2P8DT69"/>
<dbReference type="Proteomes" id="UP000243528">
    <property type="component" value="Unassembled WGS sequence"/>
</dbReference>
<dbReference type="OrthoDB" id="5144031at2"/>
<evidence type="ECO:0008006" key="3">
    <source>
        <dbReference type="Google" id="ProtNLM"/>
    </source>
</evidence>
<reference evidence="1 2" key="1">
    <citation type="submission" date="2018-03" db="EMBL/GenBank/DDBJ databases">
        <title>Genomic Encyclopedia of Archaeal and Bacterial Type Strains, Phase II (KMG-II): from individual species to whole genera.</title>
        <authorList>
            <person name="Goeker M."/>
        </authorList>
    </citation>
    <scope>NUCLEOTIDE SEQUENCE [LARGE SCALE GENOMIC DNA]</scope>
    <source>
        <strain evidence="1 2">DSM 45211</strain>
    </source>
</reference>
<comment type="caution">
    <text evidence="1">The sequence shown here is derived from an EMBL/GenBank/DDBJ whole genome shotgun (WGS) entry which is preliminary data.</text>
</comment>
<organism evidence="1 2">
    <name type="scientific">Haloactinopolyspora alba</name>
    <dbReference type="NCBI Taxonomy" id="648780"/>
    <lineage>
        <taxon>Bacteria</taxon>
        <taxon>Bacillati</taxon>
        <taxon>Actinomycetota</taxon>
        <taxon>Actinomycetes</taxon>
        <taxon>Jiangellales</taxon>
        <taxon>Jiangellaceae</taxon>
        <taxon>Haloactinopolyspora</taxon>
    </lineage>
</organism>
<name>A0A2P8DT69_9ACTN</name>
<keyword evidence="2" id="KW-1185">Reference proteome</keyword>
<evidence type="ECO:0000313" key="2">
    <source>
        <dbReference type="Proteomes" id="UP000243528"/>
    </source>
</evidence>
<accession>A0A2P8DT69</accession>
<sequence>MAERLVLHIGVQKSGTTYLQQLMQHRAHELAKIGVLYQLPSRRRLRTNRINHHELATYGLLGTEYSWVSEQQAEKERGWWERLQDRVHGWRGTAIVSAEALSVIRADAARRTVEAFGCPDNTDILITARGLGKLLPSAWQQHLRNGRSANFESFLNQRARERSMGWDVLEKDPQTPMWRAFALGRLAERWASVVGTDRVTVITNPGSPPEQLWSRFLDAAAVDGTKLSAPEKTPVHGGVTMAEAEILNSLNLNLTSAGWSVPAIKRLDKRIIDAFGERAERGPRVSIPEGHREQVEQWNDEVIAELRRSGVRVTGSIDELGYSSGSEPDAPTVGDVAEAAGIAGKVATEWASEQAAPDS</sequence>
<gene>
    <name evidence="1" type="ORF">CLV30_11655</name>
</gene>
<dbReference type="Gene3D" id="3.40.50.300">
    <property type="entry name" value="P-loop containing nucleotide triphosphate hydrolases"/>
    <property type="match status" value="1"/>
</dbReference>
<dbReference type="EMBL" id="PYGE01000016">
    <property type="protein sequence ID" value="PSL00395.1"/>
    <property type="molecule type" value="Genomic_DNA"/>
</dbReference>
<dbReference type="RefSeq" id="WP_106538829.1">
    <property type="nucleotide sequence ID" value="NZ_PYGE01000016.1"/>
</dbReference>
<dbReference type="InterPro" id="IPR027417">
    <property type="entry name" value="P-loop_NTPase"/>
</dbReference>